<dbReference type="EMBL" id="JAWXYG010000002">
    <property type="protein sequence ID" value="KAK4281383.1"/>
    <property type="molecule type" value="Genomic_DNA"/>
</dbReference>
<evidence type="ECO:0000313" key="2">
    <source>
        <dbReference type="EMBL" id="KAK4281383.1"/>
    </source>
</evidence>
<feature type="transmembrane region" description="Helical" evidence="1">
    <location>
        <begin position="90"/>
        <end position="114"/>
    </location>
</feature>
<gene>
    <name evidence="2" type="ORF">QN277_012885</name>
</gene>
<keyword evidence="1" id="KW-1133">Transmembrane helix</keyword>
<accession>A0AAE1N1K8</accession>
<dbReference type="Proteomes" id="UP001293593">
    <property type="component" value="Unassembled WGS sequence"/>
</dbReference>
<keyword evidence="1" id="KW-0812">Transmembrane</keyword>
<sequence>MALSLSPLFRFRLTTPWPVLIFAATWTMLLTFTVAVASFSPEAAFVLAISPSSPFSKACKSESFIRVPLDVPGDILCFPPQLFTKSKIDLIVPPVFAAVIVAASACVVRAVGLWEDPQTP</sequence>
<protein>
    <submittedName>
        <fullName evidence="2">Uncharacterized protein</fullName>
    </submittedName>
</protein>
<reference evidence="2" key="1">
    <citation type="submission" date="2023-10" db="EMBL/GenBank/DDBJ databases">
        <title>Chromosome-level genome of the transformable northern wattle, Acacia crassicarpa.</title>
        <authorList>
            <person name="Massaro I."/>
            <person name="Sinha N.R."/>
            <person name="Poethig S."/>
            <person name="Leichty A.R."/>
        </authorList>
    </citation>
    <scope>NUCLEOTIDE SEQUENCE</scope>
    <source>
        <strain evidence="2">Acra3RX</strain>
        <tissue evidence="2">Leaf</tissue>
    </source>
</reference>
<feature type="transmembrane region" description="Helical" evidence="1">
    <location>
        <begin position="20"/>
        <end position="39"/>
    </location>
</feature>
<keyword evidence="1" id="KW-0472">Membrane</keyword>
<proteinExistence type="predicted"/>
<evidence type="ECO:0000256" key="1">
    <source>
        <dbReference type="SAM" id="Phobius"/>
    </source>
</evidence>
<dbReference type="AlphaFoldDB" id="A0AAE1N1K8"/>
<name>A0AAE1N1K8_9FABA</name>
<dbReference type="PANTHER" id="PTHR34658">
    <property type="entry name" value="OS01G0151800 PROTEIN"/>
    <property type="match status" value="1"/>
</dbReference>
<comment type="caution">
    <text evidence="2">The sequence shown here is derived from an EMBL/GenBank/DDBJ whole genome shotgun (WGS) entry which is preliminary data.</text>
</comment>
<keyword evidence="3" id="KW-1185">Reference proteome</keyword>
<organism evidence="2 3">
    <name type="scientific">Acacia crassicarpa</name>
    <name type="common">northern wattle</name>
    <dbReference type="NCBI Taxonomy" id="499986"/>
    <lineage>
        <taxon>Eukaryota</taxon>
        <taxon>Viridiplantae</taxon>
        <taxon>Streptophyta</taxon>
        <taxon>Embryophyta</taxon>
        <taxon>Tracheophyta</taxon>
        <taxon>Spermatophyta</taxon>
        <taxon>Magnoliopsida</taxon>
        <taxon>eudicotyledons</taxon>
        <taxon>Gunneridae</taxon>
        <taxon>Pentapetalae</taxon>
        <taxon>rosids</taxon>
        <taxon>fabids</taxon>
        <taxon>Fabales</taxon>
        <taxon>Fabaceae</taxon>
        <taxon>Caesalpinioideae</taxon>
        <taxon>mimosoid clade</taxon>
        <taxon>Acacieae</taxon>
        <taxon>Acacia</taxon>
    </lineage>
</organism>
<dbReference type="PANTHER" id="PTHR34658:SF2">
    <property type="entry name" value="OS01G0151800 PROTEIN"/>
    <property type="match status" value="1"/>
</dbReference>
<evidence type="ECO:0000313" key="3">
    <source>
        <dbReference type="Proteomes" id="UP001293593"/>
    </source>
</evidence>